<dbReference type="Proteomes" id="UP000028006">
    <property type="component" value="Unassembled WGS sequence"/>
</dbReference>
<gene>
    <name evidence="1" type="ORF">GZ77_09520</name>
</gene>
<protein>
    <submittedName>
        <fullName evidence="1">Uncharacterized protein</fullName>
    </submittedName>
</protein>
<dbReference type="RefSeq" id="WP_034874494.1">
    <property type="nucleotide sequence ID" value="NZ_JOKG01000002.1"/>
</dbReference>
<proteinExistence type="predicted"/>
<evidence type="ECO:0000313" key="2">
    <source>
        <dbReference type="Proteomes" id="UP000028006"/>
    </source>
</evidence>
<evidence type="ECO:0000313" key="1">
    <source>
        <dbReference type="EMBL" id="KEQ14559.1"/>
    </source>
</evidence>
<accession>A0A081N7Y6</accession>
<reference evidence="1 2" key="1">
    <citation type="submission" date="2014-06" db="EMBL/GenBank/DDBJ databases">
        <title>Whole Genome Sequences of Three Symbiotic Endozoicomonas Bacteria.</title>
        <authorList>
            <person name="Neave M.J."/>
            <person name="Apprill A."/>
            <person name="Voolstra C.R."/>
        </authorList>
    </citation>
    <scope>NUCLEOTIDE SEQUENCE [LARGE SCALE GENOMIC DNA]</scope>
    <source>
        <strain evidence="1 2">LMG 24815</strain>
    </source>
</reference>
<keyword evidence="2" id="KW-1185">Reference proteome</keyword>
<dbReference type="EMBL" id="JOKG01000002">
    <property type="protein sequence ID" value="KEQ14559.1"/>
    <property type="molecule type" value="Genomic_DNA"/>
</dbReference>
<dbReference type="AlphaFoldDB" id="A0A081N7Y6"/>
<sequence>MKTPNEISMTLADVLKIVDEQIDEVAELYADYGNKKGEPLFDPATQMKSMLSHLSVKIMAAGVRKSTESESAT</sequence>
<name>A0A081N7Y6_9GAMM</name>
<comment type="caution">
    <text evidence="1">The sequence shown here is derived from an EMBL/GenBank/DDBJ whole genome shotgun (WGS) entry which is preliminary data.</text>
</comment>
<organism evidence="1 2">
    <name type="scientific">Endozoicomonas montiporae</name>
    <dbReference type="NCBI Taxonomy" id="1027273"/>
    <lineage>
        <taxon>Bacteria</taxon>
        <taxon>Pseudomonadati</taxon>
        <taxon>Pseudomonadota</taxon>
        <taxon>Gammaproteobacteria</taxon>
        <taxon>Oceanospirillales</taxon>
        <taxon>Endozoicomonadaceae</taxon>
        <taxon>Endozoicomonas</taxon>
    </lineage>
</organism>